<dbReference type="Proteomes" id="UP001595891">
    <property type="component" value="Unassembled WGS sequence"/>
</dbReference>
<protein>
    <submittedName>
        <fullName evidence="2">Clp protease N-terminal domain-containing protein</fullName>
    </submittedName>
</protein>
<dbReference type="GO" id="GO:0006508">
    <property type="term" value="P:proteolysis"/>
    <property type="evidence" value="ECO:0007669"/>
    <property type="project" value="UniProtKB-KW"/>
</dbReference>
<reference evidence="3" key="1">
    <citation type="journal article" date="2019" name="Int. J. Syst. Evol. Microbiol.">
        <title>The Global Catalogue of Microorganisms (GCM) 10K type strain sequencing project: providing services to taxonomists for standard genome sequencing and annotation.</title>
        <authorList>
            <consortium name="The Broad Institute Genomics Platform"/>
            <consortium name="The Broad Institute Genome Sequencing Center for Infectious Disease"/>
            <person name="Wu L."/>
            <person name="Ma J."/>
        </authorList>
    </citation>
    <scope>NUCLEOTIDE SEQUENCE [LARGE SCALE GENOMIC DNA]</scope>
    <source>
        <strain evidence="3">CCUG 49560</strain>
    </source>
</reference>
<dbReference type="InterPro" id="IPR036628">
    <property type="entry name" value="Clp_N_dom_sf"/>
</dbReference>
<dbReference type="SUPFAM" id="SSF81923">
    <property type="entry name" value="Double Clp-N motif"/>
    <property type="match status" value="1"/>
</dbReference>
<gene>
    <name evidence="2" type="ORF">ACFO8L_36975</name>
</gene>
<keyword evidence="2" id="KW-0645">Protease</keyword>
<keyword evidence="2" id="KW-0378">Hydrolase</keyword>
<dbReference type="Gene3D" id="1.10.1780.10">
    <property type="entry name" value="Clp, N-terminal domain"/>
    <property type="match status" value="1"/>
</dbReference>
<name>A0ABV9EPX2_9ACTN</name>
<accession>A0ABV9EPX2</accession>
<evidence type="ECO:0000259" key="1">
    <source>
        <dbReference type="Pfam" id="PF02861"/>
    </source>
</evidence>
<sequence length="160" mass="16983">MTAFDTYLHTVIDQGTREAREDGSAAVEAHHLLLAIAAERETTTLGVLTSVGLDHQAIRDALDREFEHSLGAAGVSLAAFGLPRPSVDPGRSTQLGASARLALERGFSSVTRKKDLRPAHLLLGIVRAQVGTVPRALALAGVDQADLTTRVLQTLTPEDD</sequence>
<organism evidence="2 3">
    <name type="scientific">Sphaerisporangium corydalis</name>
    <dbReference type="NCBI Taxonomy" id="1441875"/>
    <lineage>
        <taxon>Bacteria</taxon>
        <taxon>Bacillati</taxon>
        <taxon>Actinomycetota</taxon>
        <taxon>Actinomycetes</taxon>
        <taxon>Streptosporangiales</taxon>
        <taxon>Streptosporangiaceae</taxon>
        <taxon>Sphaerisporangium</taxon>
    </lineage>
</organism>
<comment type="caution">
    <text evidence="2">The sequence shown here is derived from an EMBL/GenBank/DDBJ whole genome shotgun (WGS) entry which is preliminary data.</text>
</comment>
<dbReference type="InterPro" id="IPR004176">
    <property type="entry name" value="Clp_R_N"/>
</dbReference>
<dbReference type="RefSeq" id="WP_262845437.1">
    <property type="nucleotide sequence ID" value="NZ_JANZYP010000039.1"/>
</dbReference>
<evidence type="ECO:0000313" key="2">
    <source>
        <dbReference type="EMBL" id="MFC4591735.1"/>
    </source>
</evidence>
<proteinExistence type="predicted"/>
<keyword evidence="3" id="KW-1185">Reference proteome</keyword>
<feature type="domain" description="Clp R" evidence="1">
    <location>
        <begin position="4"/>
        <end position="68"/>
    </location>
</feature>
<dbReference type="EMBL" id="JBHSFN010000036">
    <property type="protein sequence ID" value="MFC4591735.1"/>
    <property type="molecule type" value="Genomic_DNA"/>
</dbReference>
<dbReference type="Pfam" id="PF02861">
    <property type="entry name" value="Clp_N"/>
    <property type="match status" value="1"/>
</dbReference>
<evidence type="ECO:0000313" key="3">
    <source>
        <dbReference type="Proteomes" id="UP001595891"/>
    </source>
</evidence>
<dbReference type="GO" id="GO:0008233">
    <property type="term" value="F:peptidase activity"/>
    <property type="evidence" value="ECO:0007669"/>
    <property type="project" value="UniProtKB-KW"/>
</dbReference>